<evidence type="ECO:0000313" key="3">
    <source>
        <dbReference type="Proteomes" id="UP000024404"/>
    </source>
</evidence>
<sequence length="110" mass="12422">MEESDLILVDIIKQAEALERSILRNGRPENSRYSNRAKILLRFCTSVWTRPNSTLHDLPQSDSTQRTPTGLDTIGPNSTERHSTNSTRNNLTQLDITQSNSTRRISAQLA</sequence>
<feature type="region of interest" description="Disordered" evidence="1">
    <location>
        <begin position="51"/>
        <end position="110"/>
    </location>
</feature>
<reference evidence="2" key="2">
    <citation type="submission" date="2022-06" db="UniProtKB">
        <authorList>
            <consortium name="EnsemblMetazoa"/>
        </authorList>
    </citation>
    <scope>IDENTIFICATION</scope>
</reference>
<evidence type="ECO:0000313" key="2">
    <source>
        <dbReference type="EnsemblMetazoa" id="OVOC375.1"/>
    </source>
</evidence>
<protein>
    <submittedName>
        <fullName evidence="2">Uncharacterized protein</fullName>
    </submittedName>
</protein>
<dbReference type="EnsemblMetazoa" id="OVOC375.1">
    <property type="protein sequence ID" value="OVOC375.1"/>
    <property type="gene ID" value="WBGene00237184"/>
</dbReference>
<evidence type="ECO:0000256" key="1">
    <source>
        <dbReference type="SAM" id="MobiDB-lite"/>
    </source>
</evidence>
<name>A0A8R1TS66_ONCVO</name>
<keyword evidence="3" id="KW-1185">Reference proteome</keyword>
<dbReference type="Proteomes" id="UP000024404">
    <property type="component" value="Unassembled WGS sequence"/>
</dbReference>
<accession>A0A8R1TS66</accession>
<proteinExistence type="predicted"/>
<dbReference type="EMBL" id="CMVM020000020">
    <property type="status" value="NOT_ANNOTATED_CDS"/>
    <property type="molecule type" value="Genomic_DNA"/>
</dbReference>
<organism evidence="2 3">
    <name type="scientific">Onchocerca volvulus</name>
    <dbReference type="NCBI Taxonomy" id="6282"/>
    <lineage>
        <taxon>Eukaryota</taxon>
        <taxon>Metazoa</taxon>
        <taxon>Ecdysozoa</taxon>
        <taxon>Nematoda</taxon>
        <taxon>Chromadorea</taxon>
        <taxon>Rhabditida</taxon>
        <taxon>Spirurina</taxon>
        <taxon>Spiruromorpha</taxon>
        <taxon>Filarioidea</taxon>
        <taxon>Onchocercidae</taxon>
        <taxon>Onchocerca</taxon>
    </lineage>
</organism>
<reference evidence="3" key="1">
    <citation type="submission" date="2013-10" db="EMBL/GenBank/DDBJ databases">
        <title>Genome sequencing of Onchocerca volvulus.</title>
        <authorList>
            <person name="Cotton J."/>
            <person name="Tsai J."/>
            <person name="Stanley E."/>
            <person name="Tracey A."/>
            <person name="Holroyd N."/>
            <person name="Lustigman S."/>
            <person name="Berriman M."/>
        </authorList>
    </citation>
    <scope>NUCLEOTIDE SEQUENCE</scope>
</reference>
<dbReference type="AlphaFoldDB" id="A0A8R1TS66"/>